<dbReference type="AlphaFoldDB" id="A0A833SF53"/>
<keyword evidence="2" id="KW-1185">Reference proteome</keyword>
<organism evidence="1 2">
    <name type="scientific">Phytophthora infestans</name>
    <name type="common">Potato late blight agent</name>
    <name type="synonym">Botrytis infestans</name>
    <dbReference type="NCBI Taxonomy" id="4787"/>
    <lineage>
        <taxon>Eukaryota</taxon>
        <taxon>Sar</taxon>
        <taxon>Stramenopiles</taxon>
        <taxon>Oomycota</taxon>
        <taxon>Peronosporomycetes</taxon>
        <taxon>Peronosporales</taxon>
        <taxon>Peronosporaceae</taxon>
        <taxon>Phytophthora</taxon>
    </lineage>
</organism>
<proteinExistence type="predicted"/>
<evidence type="ECO:0000313" key="2">
    <source>
        <dbReference type="Proteomes" id="UP000602510"/>
    </source>
</evidence>
<dbReference type="EMBL" id="WSZM01001408">
    <property type="protein sequence ID" value="KAF4027568.1"/>
    <property type="molecule type" value="Genomic_DNA"/>
</dbReference>
<dbReference type="Proteomes" id="UP000602510">
    <property type="component" value="Unassembled WGS sequence"/>
</dbReference>
<reference evidence="1" key="1">
    <citation type="submission" date="2020-04" db="EMBL/GenBank/DDBJ databases">
        <title>Hybrid Assembly of Korean Phytophthora infestans isolates.</title>
        <authorList>
            <person name="Prokchorchik M."/>
            <person name="Lee Y."/>
            <person name="Seo J."/>
            <person name="Cho J.-H."/>
            <person name="Park Y.-E."/>
            <person name="Jang D.-C."/>
            <person name="Im J.-S."/>
            <person name="Choi J.-G."/>
            <person name="Park H.-J."/>
            <person name="Lee G.-B."/>
            <person name="Lee Y.-G."/>
            <person name="Hong S.-Y."/>
            <person name="Cho K."/>
            <person name="Sohn K.H."/>
        </authorList>
    </citation>
    <scope>NUCLEOTIDE SEQUENCE</scope>
    <source>
        <strain evidence="1">KR_1_A1</strain>
    </source>
</reference>
<evidence type="ECO:0000313" key="1">
    <source>
        <dbReference type="EMBL" id="KAF4027568.1"/>
    </source>
</evidence>
<comment type="caution">
    <text evidence="1">The sequence shown here is derived from an EMBL/GenBank/DDBJ whole genome shotgun (WGS) entry which is preliminary data.</text>
</comment>
<protein>
    <submittedName>
        <fullName evidence="1">Uncharacterized protein</fullName>
    </submittedName>
</protein>
<sequence>MTSTLQLGELAFVGPAHSAQLNDFQYVEITDLTDSVATVKIVCPDDDKNDDTFDIPIDIVRCRLAPETERRVWSGSYVAHTVAFIKTSPI</sequence>
<gene>
    <name evidence="1" type="ORF">GN244_ATG20814</name>
</gene>
<accession>A0A833SF53</accession>
<name>A0A833SF53_PHYIN</name>